<keyword evidence="1" id="KW-0808">Transferase</keyword>
<name>U2MEG8_9BACT</name>
<sequence>MCPFIETLAVVAGRVRHLSYHEQRLNATRRHFWPEAKDISLASVLSDAPSADGLFKARLIYNEHGVITKTYLPYTMRQISSLRLVCADDVDYSFKSTDRTYLNQLFAQRGTCDDILIIKNGLVTDTSFTNIALFDGYHWFTPDTPLLPGTMRAWLLDRGFVTTRRIAANDLSHFHSVALVNALIGLGQCVVPVAQIRE</sequence>
<evidence type="ECO:0000313" key="1">
    <source>
        <dbReference type="EMBL" id="ERK00040.1"/>
    </source>
</evidence>
<dbReference type="InterPro" id="IPR043132">
    <property type="entry name" value="BCAT-like_C"/>
</dbReference>
<accession>U2MEG8</accession>
<dbReference type="GO" id="GO:0008483">
    <property type="term" value="F:transaminase activity"/>
    <property type="evidence" value="ECO:0007669"/>
    <property type="project" value="UniProtKB-KW"/>
</dbReference>
<keyword evidence="2" id="KW-1185">Reference proteome</keyword>
<dbReference type="RefSeq" id="WP_021584390.1">
    <property type="nucleotide sequence ID" value="NZ_AWET01000040.1"/>
</dbReference>
<evidence type="ECO:0000313" key="2">
    <source>
        <dbReference type="Proteomes" id="UP000016600"/>
    </source>
</evidence>
<dbReference type="PATRIC" id="fig|1081904.3.peg.1786"/>
<reference evidence="1 2" key="1">
    <citation type="submission" date="2013-08" db="EMBL/GenBank/DDBJ databases">
        <authorList>
            <person name="Durkin A.S."/>
            <person name="Haft D.R."/>
            <person name="McCorrison J."/>
            <person name="Torralba M."/>
            <person name="Gillis M."/>
            <person name="Haft D.H."/>
            <person name="Methe B."/>
            <person name="Sutton G."/>
            <person name="Nelson K.E."/>
        </authorList>
    </citation>
    <scope>NUCLEOTIDE SEQUENCE [LARGE SCALE GENOMIC DNA]</scope>
    <source>
        <strain evidence="1 2">F0068</strain>
    </source>
</reference>
<dbReference type="Pfam" id="PF01063">
    <property type="entry name" value="Aminotran_4"/>
    <property type="match status" value="1"/>
</dbReference>
<gene>
    <name evidence="1" type="ORF">HMPREF1218_1565</name>
</gene>
<dbReference type="Gene3D" id="3.20.10.10">
    <property type="entry name" value="D-amino Acid Aminotransferase, subunit A, domain 2"/>
    <property type="match status" value="1"/>
</dbReference>
<protein>
    <submittedName>
        <fullName evidence="1">Aminotransferase, class IV</fullName>
    </submittedName>
</protein>
<dbReference type="InterPro" id="IPR043131">
    <property type="entry name" value="BCAT-like_N"/>
</dbReference>
<comment type="caution">
    <text evidence="1">The sequence shown here is derived from an EMBL/GenBank/DDBJ whole genome shotgun (WGS) entry which is preliminary data.</text>
</comment>
<dbReference type="InterPro" id="IPR036038">
    <property type="entry name" value="Aminotransferase-like"/>
</dbReference>
<dbReference type="SUPFAM" id="SSF56752">
    <property type="entry name" value="D-aminoacid aminotransferase-like PLP-dependent enzymes"/>
    <property type="match status" value="1"/>
</dbReference>
<organism evidence="1 2">
    <name type="scientific">Hoylesella pleuritidis F0068</name>
    <dbReference type="NCBI Taxonomy" id="1081904"/>
    <lineage>
        <taxon>Bacteria</taxon>
        <taxon>Pseudomonadati</taxon>
        <taxon>Bacteroidota</taxon>
        <taxon>Bacteroidia</taxon>
        <taxon>Bacteroidales</taxon>
        <taxon>Prevotellaceae</taxon>
        <taxon>Hoylesella</taxon>
    </lineage>
</organism>
<proteinExistence type="predicted"/>
<dbReference type="Proteomes" id="UP000016600">
    <property type="component" value="Unassembled WGS sequence"/>
</dbReference>
<dbReference type="InterPro" id="IPR001544">
    <property type="entry name" value="Aminotrans_IV"/>
</dbReference>
<dbReference type="AlphaFoldDB" id="U2MEG8"/>
<dbReference type="Gene3D" id="3.30.470.10">
    <property type="match status" value="1"/>
</dbReference>
<dbReference type="EMBL" id="AWET01000040">
    <property type="protein sequence ID" value="ERK00040.1"/>
    <property type="molecule type" value="Genomic_DNA"/>
</dbReference>
<keyword evidence="1" id="KW-0032">Aminotransferase</keyword>